<dbReference type="AlphaFoldDB" id="A0A401YD91"/>
<accession>A0A401YD91</accession>
<sequence>MAYGVDPDRDTSARRRAHRAVLDHLLGLVAAAPWSDCVMLRGSMAMAAWMGERAREPADLDFVVPPAPTVHIDPSAPYPYLDAVAAVQQWPEAAGGAAGYEMWADGEREFETRGVRVIAPPEGLRWDTDPDPVGSIPAYEDLIQWIGKQPEPAPGLVLDANGARRDGGWDYAYDGQGGGGMRILIPWEAEGLPPGEARLDFAFDEKLHQPPVWTRIPRADGGPAPVVRTASRELSLAWKLVWLHVDGAGDSRPRSKDLYDAVLLAEDERTRLTPALLRRVGSGFIRGVPEHGFDPDAVPVEEADWSALLADLPGAHGTAREWLGRLDAALAPVFAARGKPIARGRRLA</sequence>
<dbReference type="OrthoDB" id="279684at2"/>
<dbReference type="InterPro" id="IPR014942">
    <property type="entry name" value="AbiEii"/>
</dbReference>
<keyword evidence="2" id="KW-1185">Reference proteome</keyword>
<dbReference type="RefSeq" id="WP_126634915.1">
    <property type="nucleotide sequence ID" value="NZ_BIFH01000013.1"/>
</dbReference>
<evidence type="ECO:0008006" key="3">
    <source>
        <dbReference type="Google" id="ProtNLM"/>
    </source>
</evidence>
<name>A0A401YD91_9ACTN</name>
<reference evidence="1 2" key="1">
    <citation type="submission" date="2018-12" db="EMBL/GenBank/DDBJ databases">
        <title>Draft genome sequence of Embleya hyalina NBRC 13850T.</title>
        <authorList>
            <person name="Komaki H."/>
            <person name="Hosoyama A."/>
            <person name="Kimura A."/>
            <person name="Ichikawa N."/>
            <person name="Tamura T."/>
        </authorList>
    </citation>
    <scope>NUCLEOTIDE SEQUENCE [LARGE SCALE GENOMIC DNA]</scope>
    <source>
        <strain evidence="1 2">NBRC 13850</strain>
    </source>
</reference>
<organism evidence="1 2">
    <name type="scientific">Embleya hyalina</name>
    <dbReference type="NCBI Taxonomy" id="516124"/>
    <lineage>
        <taxon>Bacteria</taxon>
        <taxon>Bacillati</taxon>
        <taxon>Actinomycetota</taxon>
        <taxon>Actinomycetes</taxon>
        <taxon>Kitasatosporales</taxon>
        <taxon>Streptomycetaceae</taxon>
        <taxon>Embleya</taxon>
    </lineage>
</organism>
<gene>
    <name evidence="1" type="ORF">EHYA_00198</name>
</gene>
<dbReference type="Proteomes" id="UP000286931">
    <property type="component" value="Unassembled WGS sequence"/>
</dbReference>
<proteinExistence type="predicted"/>
<dbReference type="Pfam" id="PF08843">
    <property type="entry name" value="AbiEii"/>
    <property type="match status" value="1"/>
</dbReference>
<comment type="caution">
    <text evidence="1">The sequence shown here is derived from an EMBL/GenBank/DDBJ whole genome shotgun (WGS) entry which is preliminary data.</text>
</comment>
<evidence type="ECO:0000313" key="1">
    <source>
        <dbReference type="EMBL" id="GCD92560.1"/>
    </source>
</evidence>
<dbReference type="EMBL" id="BIFH01000013">
    <property type="protein sequence ID" value="GCD92560.1"/>
    <property type="molecule type" value="Genomic_DNA"/>
</dbReference>
<protein>
    <recommendedName>
        <fullName evidence="3">Nucleotidyl transferase AbiEii/AbiGii toxin family protein</fullName>
    </recommendedName>
</protein>
<evidence type="ECO:0000313" key="2">
    <source>
        <dbReference type="Proteomes" id="UP000286931"/>
    </source>
</evidence>